<evidence type="ECO:0000313" key="1">
    <source>
        <dbReference type="EMBL" id="KRX93540.1"/>
    </source>
</evidence>
<dbReference type="EMBL" id="JYDS01000259">
    <property type="protein sequence ID" value="KRZ19933.1"/>
    <property type="molecule type" value="Genomic_DNA"/>
</dbReference>
<dbReference type="AlphaFoldDB" id="A0A0V0XZF2"/>
<evidence type="ECO:0000313" key="7">
    <source>
        <dbReference type="Proteomes" id="UP000054815"/>
    </source>
</evidence>
<evidence type="ECO:0000313" key="4">
    <source>
        <dbReference type="EMBL" id="KRZ28215.1"/>
    </source>
</evidence>
<dbReference type="Proteomes" id="UP000054826">
    <property type="component" value="Unassembled WGS sequence"/>
</dbReference>
<protein>
    <submittedName>
        <fullName evidence="1">Uncharacterized protein</fullName>
    </submittedName>
</protein>
<evidence type="ECO:0000313" key="3">
    <source>
        <dbReference type="EMBL" id="KRZ19933.1"/>
    </source>
</evidence>
<proteinExistence type="predicted"/>
<sequence>MHLLLAHAGSFVAPTGPLSRSSLTDNPPVSTAGFVSAFILSVQLLPTMRPFSLVHALSETFSH</sequence>
<dbReference type="Proteomes" id="UP000054632">
    <property type="component" value="Unassembled WGS sequence"/>
</dbReference>
<dbReference type="EMBL" id="JYDR01000010">
    <property type="protein sequence ID" value="KRY76728.1"/>
    <property type="molecule type" value="Genomic_DNA"/>
</dbReference>
<evidence type="ECO:0000313" key="6">
    <source>
        <dbReference type="Proteomes" id="UP000054805"/>
    </source>
</evidence>
<dbReference type="EMBL" id="JYDU01000087">
    <property type="protein sequence ID" value="KRX93540.1"/>
    <property type="molecule type" value="Genomic_DNA"/>
</dbReference>
<dbReference type="EMBL" id="JYDV01000156">
    <property type="protein sequence ID" value="KRZ28215.1"/>
    <property type="molecule type" value="Genomic_DNA"/>
</dbReference>
<evidence type="ECO:0000313" key="5">
    <source>
        <dbReference type="Proteomes" id="UP000054632"/>
    </source>
</evidence>
<organism evidence="1 7">
    <name type="scientific">Trichinella pseudospiralis</name>
    <name type="common">Parasitic roundworm</name>
    <dbReference type="NCBI Taxonomy" id="6337"/>
    <lineage>
        <taxon>Eukaryota</taxon>
        <taxon>Metazoa</taxon>
        <taxon>Ecdysozoa</taxon>
        <taxon>Nematoda</taxon>
        <taxon>Enoplea</taxon>
        <taxon>Dorylaimia</taxon>
        <taxon>Trichinellida</taxon>
        <taxon>Trichinellidae</taxon>
        <taxon>Trichinella</taxon>
    </lineage>
</organism>
<accession>A0A0V0XZF2</accession>
<name>A0A0V0XZF2_TRIPS</name>
<keyword evidence="6" id="KW-1185">Reference proteome</keyword>
<comment type="caution">
    <text evidence="1">The sequence shown here is derived from an EMBL/GenBank/DDBJ whole genome shotgun (WGS) entry which is preliminary data.</text>
</comment>
<dbReference type="Proteomes" id="UP000054805">
    <property type="component" value="Unassembled WGS sequence"/>
</dbReference>
<evidence type="ECO:0000313" key="2">
    <source>
        <dbReference type="EMBL" id="KRY76728.1"/>
    </source>
</evidence>
<gene>
    <name evidence="2" type="ORF">T4A_7356</name>
    <name evidence="3" type="ORF">T4B_715</name>
    <name evidence="4" type="ORF">T4C_10723</name>
    <name evidence="1" type="ORF">T4E_11873</name>
</gene>
<dbReference type="Proteomes" id="UP000054815">
    <property type="component" value="Unassembled WGS sequence"/>
</dbReference>
<reference evidence="5 6" key="1">
    <citation type="submission" date="2015-01" db="EMBL/GenBank/DDBJ databases">
        <title>Evolution of Trichinella species and genotypes.</title>
        <authorList>
            <person name="Korhonen P.K."/>
            <person name="Edoardo P."/>
            <person name="Giuseppe L.R."/>
            <person name="Gasser R.B."/>
        </authorList>
    </citation>
    <scope>NUCLEOTIDE SEQUENCE [LARGE SCALE GENOMIC DNA]</scope>
    <source>
        <strain evidence="2">ISS13</strain>
        <strain evidence="1">ISS141</strain>
        <strain evidence="4">ISS176</strain>
        <strain evidence="3">ISS588</strain>
    </source>
</reference>